<sequence>MSGYGDSDRSLDSHSVSRNCRRGIKAHDCGMRPVAECNRLRTTGRAILQEDGAAAASILRISSSRARSRKGSAMILLRLPRRLLLLHPLLLLLLLLLGVSLDVCTSFGYGGHDGERGGGAAVRGRVQLNLGLRRRLRQPFVHRDPDRHGDGDGDEARHRHRRADADGDANAVLLLHNRDGSYGDGDDMSRSHQDNGDGVSRNHQDNSDDVSRNHQGHSDYVSRNHQDNSDDVSRNHQDHGDGDGDGVTVNHQDNGDGDGDGDGVSINDEDGEGDGYGGVRSRKDIALSASAVHGGVVGGEERPFQVFILYEFEGDFVPLCGGTLIDPQYVLTASRRLT</sequence>
<feature type="transmembrane region" description="Helical" evidence="2">
    <location>
        <begin position="83"/>
        <end position="101"/>
    </location>
</feature>
<dbReference type="Gramene" id="GBG83171">
    <property type="protein sequence ID" value="GBG83171"/>
    <property type="gene ID" value="CBR_g36787"/>
</dbReference>
<keyword evidence="2" id="KW-0812">Transmembrane</keyword>
<dbReference type="SUPFAM" id="SSF50494">
    <property type="entry name" value="Trypsin-like serine proteases"/>
    <property type="match status" value="1"/>
</dbReference>
<dbReference type="EMBL" id="BFEA01000431">
    <property type="protein sequence ID" value="GBG83171.1"/>
    <property type="molecule type" value="Genomic_DNA"/>
</dbReference>
<reference evidence="3 4" key="1">
    <citation type="journal article" date="2018" name="Cell">
        <title>The Chara Genome: Secondary Complexity and Implications for Plant Terrestrialization.</title>
        <authorList>
            <person name="Nishiyama T."/>
            <person name="Sakayama H."/>
            <person name="Vries J.D."/>
            <person name="Buschmann H."/>
            <person name="Saint-Marcoux D."/>
            <person name="Ullrich K.K."/>
            <person name="Haas F.B."/>
            <person name="Vanderstraeten L."/>
            <person name="Becker D."/>
            <person name="Lang D."/>
            <person name="Vosolsobe S."/>
            <person name="Rombauts S."/>
            <person name="Wilhelmsson P.K.I."/>
            <person name="Janitza P."/>
            <person name="Kern R."/>
            <person name="Heyl A."/>
            <person name="Rumpler F."/>
            <person name="Villalobos L.I.A.C."/>
            <person name="Clay J.M."/>
            <person name="Skokan R."/>
            <person name="Toyoda A."/>
            <person name="Suzuki Y."/>
            <person name="Kagoshima H."/>
            <person name="Schijlen E."/>
            <person name="Tajeshwar N."/>
            <person name="Catarino B."/>
            <person name="Hetherington A.J."/>
            <person name="Saltykova A."/>
            <person name="Bonnot C."/>
            <person name="Breuninger H."/>
            <person name="Symeonidi A."/>
            <person name="Radhakrishnan G.V."/>
            <person name="Van Nieuwerburgh F."/>
            <person name="Deforce D."/>
            <person name="Chang C."/>
            <person name="Karol K.G."/>
            <person name="Hedrich R."/>
            <person name="Ulvskov P."/>
            <person name="Glockner G."/>
            <person name="Delwiche C.F."/>
            <person name="Petrasek J."/>
            <person name="Van de Peer Y."/>
            <person name="Friml J."/>
            <person name="Beilby M."/>
            <person name="Dolan L."/>
            <person name="Kohara Y."/>
            <person name="Sugano S."/>
            <person name="Fujiyama A."/>
            <person name="Delaux P.-M."/>
            <person name="Quint M."/>
            <person name="TheiBen G."/>
            <person name="Hagemann M."/>
            <person name="Harholt J."/>
            <person name="Dunand C."/>
            <person name="Zachgo S."/>
            <person name="Langdale J."/>
            <person name="Maumus F."/>
            <person name="Straeten D.V.D."/>
            <person name="Gould S.B."/>
            <person name="Rensing S.A."/>
        </authorList>
    </citation>
    <scope>NUCLEOTIDE SEQUENCE [LARGE SCALE GENOMIC DNA]</scope>
    <source>
        <strain evidence="3 4">S276</strain>
    </source>
</reference>
<dbReference type="OrthoDB" id="10061449at2759"/>
<organism evidence="3 4">
    <name type="scientific">Chara braunii</name>
    <name type="common">Braun's stonewort</name>
    <dbReference type="NCBI Taxonomy" id="69332"/>
    <lineage>
        <taxon>Eukaryota</taxon>
        <taxon>Viridiplantae</taxon>
        <taxon>Streptophyta</taxon>
        <taxon>Charophyceae</taxon>
        <taxon>Charales</taxon>
        <taxon>Characeae</taxon>
        <taxon>Chara</taxon>
    </lineage>
</organism>
<evidence type="ECO:0008006" key="5">
    <source>
        <dbReference type="Google" id="ProtNLM"/>
    </source>
</evidence>
<gene>
    <name evidence="3" type="ORF">CBR_g36787</name>
</gene>
<protein>
    <recommendedName>
        <fullName evidence="5">Peptidase S1 domain-containing protein</fullName>
    </recommendedName>
</protein>
<evidence type="ECO:0000313" key="3">
    <source>
        <dbReference type="EMBL" id="GBG83171.1"/>
    </source>
</evidence>
<comment type="caution">
    <text evidence="3">The sequence shown here is derived from an EMBL/GenBank/DDBJ whole genome shotgun (WGS) entry which is preliminary data.</text>
</comment>
<dbReference type="Proteomes" id="UP000265515">
    <property type="component" value="Unassembled WGS sequence"/>
</dbReference>
<dbReference type="Gene3D" id="2.40.10.10">
    <property type="entry name" value="Trypsin-like serine proteases"/>
    <property type="match status" value="1"/>
</dbReference>
<dbReference type="InterPro" id="IPR009003">
    <property type="entry name" value="Peptidase_S1_PA"/>
</dbReference>
<name>A0A388LLN9_CHABU</name>
<keyword evidence="2" id="KW-0472">Membrane</keyword>
<keyword evidence="2" id="KW-1133">Transmembrane helix</keyword>
<evidence type="ECO:0000256" key="2">
    <source>
        <dbReference type="SAM" id="Phobius"/>
    </source>
</evidence>
<dbReference type="AlphaFoldDB" id="A0A388LLN9"/>
<dbReference type="InterPro" id="IPR043504">
    <property type="entry name" value="Peptidase_S1_PA_chymotrypsin"/>
</dbReference>
<feature type="compositionally biased region" description="Basic and acidic residues" evidence="1">
    <location>
        <begin position="176"/>
        <end position="242"/>
    </location>
</feature>
<feature type="region of interest" description="Disordered" evidence="1">
    <location>
        <begin position="137"/>
        <end position="278"/>
    </location>
</feature>
<feature type="compositionally biased region" description="Basic and acidic residues" evidence="1">
    <location>
        <begin position="141"/>
        <end position="157"/>
    </location>
</feature>
<feature type="compositionally biased region" description="Acidic residues" evidence="1">
    <location>
        <begin position="255"/>
        <end position="273"/>
    </location>
</feature>
<evidence type="ECO:0000313" key="4">
    <source>
        <dbReference type="Proteomes" id="UP000265515"/>
    </source>
</evidence>
<accession>A0A388LLN9</accession>
<evidence type="ECO:0000256" key="1">
    <source>
        <dbReference type="SAM" id="MobiDB-lite"/>
    </source>
</evidence>
<keyword evidence="4" id="KW-1185">Reference proteome</keyword>
<proteinExistence type="predicted"/>